<reference evidence="1" key="1">
    <citation type="submission" date="2022-07" db="EMBL/GenBank/DDBJ databases">
        <title>Genome Sequence of Lecanicillium saksenae.</title>
        <authorList>
            <person name="Buettner E."/>
        </authorList>
    </citation>
    <scope>NUCLEOTIDE SEQUENCE</scope>
    <source>
        <strain evidence="1">VT-O1</strain>
    </source>
</reference>
<sequence>MARLVTLAVYNRGNLSKTHQSAPDQAYSWRLLILPKDLEERRSAFAFEATTASEVDPTTSRLVNPSGDWWVRASQNLDPTTDRTLVGQIAIGEIPESVSLDEISKILFKVPRPGGPQQSGATWALDAIAAMQKQSWAWNFDLGRFKDVALHYSTERMRQGATSEPSFKYYGKN</sequence>
<keyword evidence="2" id="KW-1185">Reference proteome</keyword>
<dbReference type="Proteomes" id="UP001148737">
    <property type="component" value="Unassembled WGS sequence"/>
</dbReference>
<evidence type="ECO:0000313" key="2">
    <source>
        <dbReference type="Proteomes" id="UP001148737"/>
    </source>
</evidence>
<proteinExistence type="predicted"/>
<comment type="caution">
    <text evidence="1">The sequence shown here is derived from an EMBL/GenBank/DDBJ whole genome shotgun (WGS) entry which is preliminary data.</text>
</comment>
<accession>A0ACC1QR70</accession>
<name>A0ACC1QR70_9HYPO</name>
<gene>
    <name evidence="1" type="ORF">NLG97_g6482</name>
</gene>
<protein>
    <submittedName>
        <fullName evidence="1">Uncharacterized protein</fullName>
    </submittedName>
</protein>
<dbReference type="EMBL" id="JANAKD010000861">
    <property type="protein sequence ID" value="KAJ3487105.1"/>
    <property type="molecule type" value="Genomic_DNA"/>
</dbReference>
<evidence type="ECO:0000313" key="1">
    <source>
        <dbReference type="EMBL" id="KAJ3487105.1"/>
    </source>
</evidence>
<organism evidence="1 2">
    <name type="scientific">Lecanicillium saksenae</name>
    <dbReference type="NCBI Taxonomy" id="468837"/>
    <lineage>
        <taxon>Eukaryota</taxon>
        <taxon>Fungi</taxon>
        <taxon>Dikarya</taxon>
        <taxon>Ascomycota</taxon>
        <taxon>Pezizomycotina</taxon>
        <taxon>Sordariomycetes</taxon>
        <taxon>Hypocreomycetidae</taxon>
        <taxon>Hypocreales</taxon>
        <taxon>Cordycipitaceae</taxon>
        <taxon>Lecanicillium</taxon>
    </lineage>
</organism>